<name>A0ABR4F2C2_9PEZI</name>
<sequence>MQWGAQKSTSSTPRRLPSPQPTTTNQLPTSKPACRSNSPLRPPLLVVIVASVATLRRSAGADQQQAAPLLPRLVALS</sequence>
<evidence type="ECO:0000313" key="2">
    <source>
        <dbReference type="EMBL" id="KAL2288844.1"/>
    </source>
</evidence>
<proteinExistence type="predicted"/>
<reference evidence="2 3" key="1">
    <citation type="submission" date="2024-03" db="EMBL/GenBank/DDBJ databases">
        <title>A high-quality draft genome sequence of Diaporthe vaccinii, a causative agent of upright dieback and viscid rot disease in cranberry plants.</title>
        <authorList>
            <person name="Sarrasin M."/>
            <person name="Lang B.F."/>
            <person name="Burger G."/>
        </authorList>
    </citation>
    <scope>NUCLEOTIDE SEQUENCE [LARGE SCALE GENOMIC DNA]</scope>
    <source>
        <strain evidence="2 3">IS7</strain>
    </source>
</reference>
<feature type="region of interest" description="Disordered" evidence="1">
    <location>
        <begin position="1"/>
        <end position="39"/>
    </location>
</feature>
<dbReference type="Proteomes" id="UP001600888">
    <property type="component" value="Unassembled WGS sequence"/>
</dbReference>
<protein>
    <submittedName>
        <fullName evidence="2">Uncharacterized protein</fullName>
    </submittedName>
</protein>
<keyword evidence="3" id="KW-1185">Reference proteome</keyword>
<comment type="caution">
    <text evidence="2">The sequence shown here is derived from an EMBL/GenBank/DDBJ whole genome shotgun (WGS) entry which is preliminary data.</text>
</comment>
<accession>A0ABR4F2C2</accession>
<feature type="compositionally biased region" description="Low complexity" evidence="1">
    <location>
        <begin position="8"/>
        <end position="24"/>
    </location>
</feature>
<organism evidence="2 3">
    <name type="scientific">Diaporthe vaccinii</name>
    <dbReference type="NCBI Taxonomy" id="105482"/>
    <lineage>
        <taxon>Eukaryota</taxon>
        <taxon>Fungi</taxon>
        <taxon>Dikarya</taxon>
        <taxon>Ascomycota</taxon>
        <taxon>Pezizomycotina</taxon>
        <taxon>Sordariomycetes</taxon>
        <taxon>Sordariomycetidae</taxon>
        <taxon>Diaporthales</taxon>
        <taxon>Diaporthaceae</taxon>
        <taxon>Diaporthe</taxon>
        <taxon>Diaporthe eres species complex</taxon>
    </lineage>
</organism>
<evidence type="ECO:0000313" key="3">
    <source>
        <dbReference type="Proteomes" id="UP001600888"/>
    </source>
</evidence>
<feature type="compositionally biased region" description="Polar residues" evidence="1">
    <location>
        <begin position="25"/>
        <end position="39"/>
    </location>
</feature>
<dbReference type="EMBL" id="JBAWTH010000015">
    <property type="protein sequence ID" value="KAL2288844.1"/>
    <property type="molecule type" value="Genomic_DNA"/>
</dbReference>
<gene>
    <name evidence="2" type="ORF">FJTKL_03495</name>
</gene>
<evidence type="ECO:0000256" key="1">
    <source>
        <dbReference type="SAM" id="MobiDB-lite"/>
    </source>
</evidence>